<keyword evidence="2" id="KW-0472">Membrane</keyword>
<proteinExistence type="predicted"/>
<organism evidence="4 5">
    <name type="scientific">Camellia sinensis</name>
    <name type="common">Tea plant</name>
    <name type="synonym">Thea sinensis</name>
    <dbReference type="NCBI Taxonomy" id="4442"/>
    <lineage>
        <taxon>Eukaryota</taxon>
        <taxon>Viridiplantae</taxon>
        <taxon>Streptophyta</taxon>
        <taxon>Embryophyta</taxon>
        <taxon>Tracheophyta</taxon>
        <taxon>Spermatophyta</taxon>
        <taxon>Magnoliopsida</taxon>
        <taxon>eudicotyledons</taxon>
        <taxon>Gunneridae</taxon>
        <taxon>Pentapetalae</taxon>
        <taxon>asterids</taxon>
        <taxon>Ericales</taxon>
        <taxon>Theaceae</taxon>
        <taxon>Camellia</taxon>
    </lineage>
</organism>
<evidence type="ECO:0000256" key="2">
    <source>
        <dbReference type="SAM" id="Phobius"/>
    </source>
</evidence>
<evidence type="ECO:0000313" key="5">
    <source>
        <dbReference type="Proteomes" id="UP000593564"/>
    </source>
</evidence>
<keyword evidence="2" id="KW-0812">Transmembrane</keyword>
<feature type="compositionally biased region" description="Basic residues" evidence="1">
    <location>
        <begin position="219"/>
        <end position="231"/>
    </location>
</feature>
<evidence type="ECO:0000313" key="4">
    <source>
        <dbReference type="EMBL" id="KAF5948332.1"/>
    </source>
</evidence>
<protein>
    <submittedName>
        <fullName evidence="4">Uncharacterized protein</fullName>
    </submittedName>
</protein>
<evidence type="ECO:0000256" key="1">
    <source>
        <dbReference type="SAM" id="MobiDB-lite"/>
    </source>
</evidence>
<dbReference type="EMBL" id="JACBKZ010000006">
    <property type="protein sequence ID" value="KAF5948332.1"/>
    <property type="molecule type" value="Genomic_DNA"/>
</dbReference>
<dbReference type="PANTHER" id="PTHR36892:SF1">
    <property type="entry name" value="OS05G0518200 PROTEIN"/>
    <property type="match status" value="1"/>
</dbReference>
<name>A0A7J7H5S8_CAMSI</name>
<feature type="region of interest" description="Disordered" evidence="1">
    <location>
        <begin position="175"/>
        <end position="198"/>
    </location>
</feature>
<dbReference type="PANTHER" id="PTHR36892">
    <property type="entry name" value="OS01G0201800 PROTEIN"/>
    <property type="match status" value="1"/>
</dbReference>
<feature type="transmembrane region" description="Helical" evidence="2">
    <location>
        <begin position="1294"/>
        <end position="1311"/>
    </location>
</feature>
<reference evidence="5" key="1">
    <citation type="journal article" date="2020" name="Nat. Commun.">
        <title>Genome assembly of wild tea tree DASZ reveals pedigree and selection history of tea varieties.</title>
        <authorList>
            <person name="Zhang W."/>
            <person name="Zhang Y."/>
            <person name="Qiu H."/>
            <person name="Guo Y."/>
            <person name="Wan H."/>
            <person name="Zhang X."/>
            <person name="Scossa F."/>
            <person name="Alseekh S."/>
            <person name="Zhang Q."/>
            <person name="Wang P."/>
            <person name="Xu L."/>
            <person name="Schmidt M.H."/>
            <person name="Jia X."/>
            <person name="Li D."/>
            <person name="Zhu A."/>
            <person name="Guo F."/>
            <person name="Chen W."/>
            <person name="Ni D."/>
            <person name="Usadel B."/>
            <person name="Fernie A.R."/>
            <person name="Wen W."/>
        </authorList>
    </citation>
    <scope>NUCLEOTIDE SEQUENCE [LARGE SCALE GENOMIC DNA]</scope>
    <source>
        <strain evidence="5">cv. G240</strain>
    </source>
</reference>
<keyword evidence="2" id="KW-1133">Transmembrane helix</keyword>
<feature type="chain" id="PRO_5029714099" evidence="3">
    <location>
        <begin position="18"/>
        <end position="1421"/>
    </location>
</feature>
<evidence type="ECO:0000256" key="3">
    <source>
        <dbReference type="SAM" id="SignalP"/>
    </source>
</evidence>
<comment type="caution">
    <text evidence="4">The sequence shown here is derived from an EMBL/GenBank/DDBJ whole genome shotgun (WGS) entry which is preliminary data.</text>
</comment>
<reference evidence="4 5" key="2">
    <citation type="submission" date="2020-07" db="EMBL/GenBank/DDBJ databases">
        <title>Genome assembly of wild tea tree DASZ reveals pedigree and selection history of tea varieties.</title>
        <authorList>
            <person name="Zhang W."/>
        </authorList>
    </citation>
    <scope>NUCLEOTIDE SEQUENCE [LARGE SCALE GENOMIC DNA]</scope>
    <source>
        <strain evidence="5">cv. G240</strain>
        <tissue evidence="4">Leaf</tissue>
    </source>
</reference>
<feature type="compositionally biased region" description="Basic residues" evidence="1">
    <location>
        <begin position="239"/>
        <end position="248"/>
    </location>
</feature>
<sequence length="1421" mass="158644">MLSLLSLSTIRIPTVVVVVVVEESSIASTGVWRHGGEVRGLLDPYASKMRSVDVVKCWPFGGGSSDETRKEDVEASLPPITVKKFRWWSDLLKVERSKENGESSKASCNETAFELGNIEAEEMEVALELSKTVLDRENEKLESVCSVKLKAKSRTQKKRSIVEIFAVAPQVERVDDDDEDEYEYDDEEEDSSEENEVHNSKVLALCDVLGSYVEGNEKKNKKKKKKKKKPKLKDETMSKLKKSKKMNKIKKKGLKIGRDRLVQSIAKKEKPRKLKLQSAINIGTKPNSSSDGKGLRKGILDVVTSHKKKPRVKCSATHKKNKLLQTSKLIKQQKTVFPVRSILKNKKKGISGEHPMVCNSKISSQVNQFGSTQVDRRVRFSDKDDILGPRRKDFSSVDCPKVPNVCGSNYNAIPAASVKDHGTERGKDLTIEVDGSDEDVSISTENETEVQPISERQLSDTCCLDTPNFLRPHMGCQEHLSDRSMTVNQVALRSENSQTIEQGYRDASHEPLYACSPRFPSLPKEGYNPSVNTQVGADILRASNTSDRLIEYQSGDPTSSAAAVCSMGYVKAFPPPSSSYFAMNGNTNGRLPCPSQNTTVNYNNKALQYQPFRHLSPKELMRSICSFPDWKQRAVTGKEKCMDEDFCGLPLNSHGEIIQFNSIGKGMFNHLIRPPTSTVTGSSRSLAVHNMLTNGTVNLSNFKDTNYVGGAPTVDQLKVFPVRSCVKENPNIPVSSRLDYKVLKEQMSTVSTLSISLESDLELMNISQQGHNQYNQVQNQIGDGKGNQQGSSDHVPMRVTQPTMRLMGKEFTVGRSARDLQAYEDGKVWTDKQIIAEHRQANTAMDSLSLGRQLQQDLIVHSASGKLKENVACLSEPQINQASQSTIQMKNPGSGFSYPYLNCKTDTGYPNCYPTISGNHISQLHPYLPSAASPPLFSRTPLLQEAFISGYESLKLNAQIPKLASTPRRNMSSQNKQKLHHATKSAFEFPFLHPDCGEHVRRPSWFQSSSKSLPPWLLSATQQKETSLGSCQSYSDVGGKRHSCTMSGTSLRNIPSVPEVSYPYNPMSSNSAMQNFLGPAPFAHHPPLMPLSRGFIQTSGINKIHGDRMKFKERMIPRVSVKEPFQGKKTRKRPAAKSDDSAKLTKIPKLTVQEDSSIAALELDSIRGKARSVGCGVIETRTDELGVSPAVVDTFNVDGIARSGPIKLSAGAKHILKPSSNLNQDSSKPTHSTVPFAAATISGRVSESEKKSAQIYRKCFHFPRHCIRHAELLLGCQVKFEMPMQLTCEMPKDLLSYAFLFLYISRNFYLFRPGIFGETIKYICYLCAQKIIFHGFIAAYDLFICYYYLMAFELHNWEKGKKGKKERHGILNLNDQDALCLKRSNYIGVTLVIRLYGVETLECIWYNLEDNKLYKFKTTYC</sequence>
<feature type="transmembrane region" description="Helical" evidence="2">
    <location>
        <begin position="1331"/>
        <end position="1349"/>
    </location>
</feature>
<feature type="compositionally biased region" description="Acidic residues" evidence="1">
    <location>
        <begin position="175"/>
        <end position="194"/>
    </location>
</feature>
<feature type="region of interest" description="Disordered" evidence="1">
    <location>
        <begin position="1123"/>
        <end position="1142"/>
    </location>
</feature>
<dbReference type="Proteomes" id="UP000593564">
    <property type="component" value="Unassembled WGS sequence"/>
</dbReference>
<feature type="region of interest" description="Disordered" evidence="1">
    <location>
        <begin position="216"/>
        <end position="248"/>
    </location>
</feature>
<keyword evidence="3" id="KW-0732">Signal</keyword>
<accession>A0A7J7H5S8</accession>
<feature type="signal peptide" evidence="3">
    <location>
        <begin position="1"/>
        <end position="17"/>
    </location>
</feature>
<keyword evidence="5" id="KW-1185">Reference proteome</keyword>
<gene>
    <name evidence="4" type="ORF">HYC85_014289</name>
</gene>